<sequence length="855" mass="98881">MRRYCKKKRNQLINRATLSTKSKYSINRTENDTIDEFIHDTSACGDSEQQVHFPNACYNINLTTLVIDNLKALLSDWIKTYLLEKRETKQKIDTVLDSILHKLELQRNDHDTSSSCTYTVNVEVLNHDSKEKVELQSKSLKDTVINNSKQVEETSNLSIPLNGKYLRIISTLSLPRHAHKIKRCRNSRDTMKRLRHKKILLSISKSSNYIFKSSNLDFLMIPTKSLTKHYVTYDHDETIKTIANNVKPQPLTDINDLIDDSTNNKNFFKQNVTKIMENKPTSNCNKIKNYYKKIYSDASQVTESNSASNQEKEVIEESKLSHEQDLSDPLITIDLVTQSLECNDRKKQGDRKLKIANEPNGYKAKCRKSSKYKKKQSKYKYVKSKQFTYLFKKSNNVINQEKTILKHFQSIMRYFSNWEANKDIKVDIHVNIFPSQENKKDDFNRLEENQTIILHPNKLFYKDNQKLGIETTTKKNENSDEKQNIITLLDTAGSQAKYIIRKETSTDTSETNNKVYSEKSLLDVKHSSKIAQEINEIKIIIKSLATATEKIAKDHLQRKQSLLNETLNLSANPAEKLSNKNLSNIIKASKCIQFSSISPRSDLISGIKIKKEPKSKSIKNYNPRLIKKSTSYRIINSESILKVTDMTSAAQDITQTTETVVDEALTCSLPKSKSLFEISMGPDKNKLLAFYCDDFLKPNEHHCGHDIPHYSNSCKEEYRYIKPFCIYSKCNHDTHCNNDTCRKESDFICTEFTPTHDDCELCDDSGSSVCINIDSNSCDKKIKIRNRSSMGFWEGCLYCFFLWIPLILIAWLFYIHVLKDFVKPKHSLLRRLYLPKRYTTDTFTNIPVQLADLGF</sequence>
<comment type="caution">
    <text evidence="3">The sequence shown here is derived from an EMBL/GenBank/DDBJ whole genome shotgun (WGS) entry which is preliminary data.</text>
</comment>
<organism evidence="3 4">
    <name type="scientific">Euphydryas editha</name>
    <name type="common">Edith's checkerspot</name>
    <dbReference type="NCBI Taxonomy" id="104508"/>
    <lineage>
        <taxon>Eukaryota</taxon>
        <taxon>Metazoa</taxon>
        <taxon>Ecdysozoa</taxon>
        <taxon>Arthropoda</taxon>
        <taxon>Hexapoda</taxon>
        <taxon>Insecta</taxon>
        <taxon>Pterygota</taxon>
        <taxon>Neoptera</taxon>
        <taxon>Endopterygota</taxon>
        <taxon>Lepidoptera</taxon>
        <taxon>Glossata</taxon>
        <taxon>Ditrysia</taxon>
        <taxon>Papilionoidea</taxon>
        <taxon>Nymphalidae</taxon>
        <taxon>Nymphalinae</taxon>
        <taxon>Euphydryas</taxon>
    </lineage>
</organism>
<evidence type="ECO:0000256" key="1">
    <source>
        <dbReference type="SAM" id="MobiDB-lite"/>
    </source>
</evidence>
<evidence type="ECO:0000256" key="2">
    <source>
        <dbReference type="SAM" id="Phobius"/>
    </source>
</evidence>
<feature type="transmembrane region" description="Helical" evidence="2">
    <location>
        <begin position="790"/>
        <end position="814"/>
    </location>
</feature>
<feature type="region of interest" description="Disordered" evidence="1">
    <location>
        <begin position="301"/>
        <end position="321"/>
    </location>
</feature>
<keyword evidence="2" id="KW-0812">Transmembrane</keyword>
<accession>A0AAU9ULE4</accession>
<dbReference type="AlphaFoldDB" id="A0AAU9ULE4"/>
<dbReference type="Proteomes" id="UP001153954">
    <property type="component" value="Unassembled WGS sequence"/>
</dbReference>
<feature type="compositionally biased region" description="Basic and acidic residues" evidence="1">
    <location>
        <begin position="310"/>
        <end position="321"/>
    </location>
</feature>
<keyword evidence="4" id="KW-1185">Reference proteome</keyword>
<evidence type="ECO:0000313" key="3">
    <source>
        <dbReference type="EMBL" id="CAH2098677.1"/>
    </source>
</evidence>
<reference evidence="3" key="1">
    <citation type="submission" date="2022-03" db="EMBL/GenBank/DDBJ databases">
        <authorList>
            <person name="Tunstrom K."/>
        </authorList>
    </citation>
    <scope>NUCLEOTIDE SEQUENCE</scope>
</reference>
<dbReference type="EMBL" id="CAKOGL010000020">
    <property type="protein sequence ID" value="CAH2098677.1"/>
    <property type="molecule type" value="Genomic_DNA"/>
</dbReference>
<keyword evidence="2" id="KW-0472">Membrane</keyword>
<name>A0AAU9ULE4_EUPED</name>
<keyword evidence="2" id="KW-1133">Transmembrane helix</keyword>
<evidence type="ECO:0000313" key="4">
    <source>
        <dbReference type="Proteomes" id="UP001153954"/>
    </source>
</evidence>
<gene>
    <name evidence="3" type="ORF">EEDITHA_LOCUS13772</name>
</gene>
<proteinExistence type="predicted"/>
<protein>
    <submittedName>
        <fullName evidence="3">Uncharacterized protein</fullName>
    </submittedName>
</protein>